<dbReference type="PANTHER" id="PTHR10404">
    <property type="entry name" value="N-ACETYLATED-ALPHA-LINKED ACIDIC DIPEPTIDASE"/>
    <property type="match status" value="1"/>
</dbReference>
<dbReference type="InterPro" id="IPR007365">
    <property type="entry name" value="TFR-like_dimer_dom"/>
</dbReference>
<feature type="region of interest" description="Disordered" evidence="2">
    <location>
        <begin position="236"/>
        <end position="297"/>
    </location>
</feature>
<feature type="region of interest" description="Disordered" evidence="2">
    <location>
        <begin position="515"/>
        <end position="540"/>
    </location>
</feature>
<dbReference type="InterPro" id="IPR036757">
    <property type="entry name" value="TFR-like_dimer_dom_sf"/>
</dbReference>
<feature type="domain" description="Peptidase M28" evidence="5">
    <location>
        <begin position="372"/>
        <end position="498"/>
    </location>
</feature>
<name>W7HIC0_9PEZI</name>
<dbReference type="OrthoDB" id="5841748at2759"/>
<proteinExistence type="inferred from homology"/>
<dbReference type="Pfam" id="PF02225">
    <property type="entry name" value="PA"/>
    <property type="match status" value="1"/>
</dbReference>
<dbReference type="FunFam" id="3.40.630.10:FF:000101">
    <property type="entry name" value="N-acetylated alpha-linked acidic dipeptidase like 1"/>
    <property type="match status" value="1"/>
</dbReference>
<dbReference type="CDD" id="cd02121">
    <property type="entry name" value="PA_GCPII_like"/>
    <property type="match status" value="1"/>
</dbReference>
<dbReference type="FunFam" id="3.50.30.30:FF:000008">
    <property type="entry name" value="Glutamate carboxypeptidase 2"/>
    <property type="match status" value="1"/>
</dbReference>
<evidence type="ECO:0008006" key="8">
    <source>
        <dbReference type="Google" id="ProtNLM"/>
    </source>
</evidence>
<sequence length="814" mass="89931">MPTTRGTPRSPGPSEHRRELHVGAAPIHPPYPRYPLPRDQNLSLPGLLSLLGDTADADQARDWSKYYASGPHLAGKNYSHVEHTWKAWESFGIPSDIVEYLVYINYPAPSGPANLTHGLALVKEDATRQDPSQSLPQTVLFQASLEEDVLPEDSYSQLENRPPTFHGYSASGNVTAPFVYGGYCDEPAFEELERLGVPVRGHIVVCRYGFIFRGLKVKGAQDRGAVGVVIFTDPADDHPENWAGGGQGDGKPYPQGSGRQPSSVQRGSVQFLSLRPGDPTTPGYASKPGVERSDPYEAVPKIPSLPISYVDAVPILKALNGWGQQPKAWKKGGLEDQGVEYWTGPVGINGTERTLLNLFNNMDAGLSPIWDVIGVINGSISDEVIVIGNHHDAWCAGAGDPVSGSAALMELARAFGEMLKHGWKPLRTIILASWDGEEYGLVGSTEWVEEHRAYLMKNAVAYINVDVAVAGSWADTSAAPLMYKVLTDSMKRVKDPLADKKRHLIEKGHSLRTLSETHAHPNGMNNNGVLASDHRGHEDDDSYKGSVYEIWRKDDGVIRSVGSGSDFTGFQDMAMIPIVDFSFRQGAGGAVYHYHSNYDSFDWMRRFGDPGFTYHRVATNLLGNMALQLSETPVIPFNLSDYANFLSEHTLKAIDFLDKTAATRGVPLQDSTTVQLARNQLHHLLKRTYKLQDAASVFDAHATALAREITELSAEAPWWKRWFRAAHYWARVKETNRRIQFFERNFGYEGGLDGREVFKHVVFAPGLWTGYSGVIFPGIAEGIEVLNYTAIEKWTLIVAKCVDDATESILWDRS</sequence>
<organism evidence="6 7">
    <name type="scientific">Drechslerella stenobrocha 248</name>
    <dbReference type="NCBI Taxonomy" id="1043628"/>
    <lineage>
        <taxon>Eukaryota</taxon>
        <taxon>Fungi</taxon>
        <taxon>Dikarya</taxon>
        <taxon>Ascomycota</taxon>
        <taxon>Pezizomycotina</taxon>
        <taxon>Orbiliomycetes</taxon>
        <taxon>Orbiliales</taxon>
        <taxon>Orbiliaceae</taxon>
        <taxon>Drechslerella</taxon>
    </lineage>
</organism>
<dbReference type="GO" id="GO:0004180">
    <property type="term" value="F:carboxypeptidase activity"/>
    <property type="evidence" value="ECO:0007669"/>
    <property type="project" value="TreeGrafter"/>
</dbReference>
<evidence type="ECO:0000256" key="1">
    <source>
        <dbReference type="ARBA" id="ARBA00005634"/>
    </source>
</evidence>
<dbReference type="Proteomes" id="UP000024837">
    <property type="component" value="Unassembled WGS sequence"/>
</dbReference>
<dbReference type="SUPFAM" id="SSF47672">
    <property type="entry name" value="Transferrin receptor-like dimerisation domain"/>
    <property type="match status" value="1"/>
</dbReference>
<dbReference type="InterPro" id="IPR039373">
    <property type="entry name" value="Peptidase_M28B"/>
</dbReference>
<dbReference type="Gene3D" id="1.20.930.40">
    <property type="entry name" value="Transferrin receptor-like, dimerisation domain"/>
    <property type="match status" value="1"/>
</dbReference>
<dbReference type="SUPFAM" id="SSF53187">
    <property type="entry name" value="Zn-dependent exopeptidases"/>
    <property type="match status" value="1"/>
</dbReference>
<evidence type="ECO:0000259" key="5">
    <source>
        <dbReference type="Pfam" id="PF04389"/>
    </source>
</evidence>
<dbReference type="InterPro" id="IPR003137">
    <property type="entry name" value="PA_domain"/>
</dbReference>
<comment type="similarity">
    <text evidence="1">Belongs to the peptidase M28 family. M28B subfamily.</text>
</comment>
<dbReference type="AlphaFoldDB" id="W7HIC0"/>
<dbReference type="EMBL" id="KI966457">
    <property type="protein sequence ID" value="EWC43621.1"/>
    <property type="molecule type" value="Genomic_DNA"/>
</dbReference>
<gene>
    <name evidence="6" type="ORF">DRE_01508</name>
</gene>
<evidence type="ECO:0000313" key="7">
    <source>
        <dbReference type="Proteomes" id="UP000024837"/>
    </source>
</evidence>
<dbReference type="CDD" id="cd08022">
    <property type="entry name" value="M28_PSMA_like"/>
    <property type="match status" value="1"/>
</dbReference>
<feature type="compositionally biased region" description="Polar residues" evidence="2">
    <location>
        <begin position="257"/>
        <end position="271"/>
    </location>
</feature>
<keyword evidence="7" id="KW-1185">Reference proteome</keyword>
<feature type="domain" description="Transferrin receptor-like dimerisation" evidence="4">
    <location>
        <begin position="690"/>
        <end position="809"/>
    </location>
</feature>
<feature type="compositionally biased region" description="Low complexity" evidence="2">
    <location>
        <begin position="1"/>
        <end position="13"/>
    </location>
</feature>
<protein>
    <recommendedName>
        <fullName evidence="8">Glutamate carboxypeptidase</fullName>
    </recommendedName>
</protein>
<evidence type="ECO:0000256" key="2">
    <source>
        <dbReference type="SAM" id="MobiDB-lite"/>
    </source>
</evidence>
<dbReference type="Gene3D" id="3.50.30.30">
    <property type="match status" value="1"/>
</dbReference>
<dbReference type="Pfam" id="PF04389">
    <property type="entry name" value="Peptidase_M28"/>
    <property type="match status" value="1"/>
</dbReference>
<dbReference type="SUPFAM" id="SSF52025">
    <property type="entry name" value="PA domain"/>
    <property type="match status" value="1"/>
</dbReference>
<dbReference type="Gene3D" id="3.40.630.10">
    <property type="entry name" value="Zn peptidases"/>
    <property type="match status" value="1"/>
</dbReference>
<dbReference type="InterPro" id="IPR007484">
    <property type="entry name" value="Peptidase_M28"/>
</dbReference>
<dbReference type="Pfam" id="PF04253">
    <property type="entry name" value="TFR_dimer"/>
    <property type="match status" value="1"/>
</dbReference>
<feature type="domain" description="PA" evidence="3">
    <location>
        <begin position="174"/>
        <end position="244"/>
    </location>
</feature>
<dbReference type="PANTHER" id="PTHR10404:SF46">
    <property type="entry name" value="VACUOLAR PROTEIN SORTING-ASSOCIATED PROTEIN 70"/>
    <property type="match status" value="1"/>
</dbReference>
<dbReference type="HOGENOM" id="CLU_005688_2_0_1"/>
<dbReference type="InterPro" id="IPR046450">
    <property type="entry name" value="PA_dom_sf"/>
</dbReference>
<evidence type="ECO:0000259" key="4">
    <source>
        <dbReference type="Pfam" id="PF04253"/>
    </source>
</evidence>
<accession>W7HIC0</accession>
<feature type="region of interest" description="Disordered" evidence="2">
    <location>
        <begin position="1"/>
        <end position="38"/>
    </location>
</feature>
<evidence type="ECO:0000259" key="3">
    <source>
        <dbReference type="Pfam" id="PF02225"/>
    </source>
</evidence>
<evidence type="ECO:0000313" key="6">
    <source>
        <dbReference type="EMBL" id="EWC43621.1"/>
    </source>
</evidence>
<reference evidence="6 7" key="1">
    <citation type="submission" date="2013-05" db="EMBL/GenBank/DDBJ databases">
        <title>Drechslerella stenobrocha genome reveals carnivorous origination and mechanical trapping mechanism of predatory fungi.</title>
        <authorList>
            <person name="Liu X."/>
            <person name="Zhang W."/>
            <person name="Liu K."/>
        </authorList>
    </citation>
    <scope>NUCLEOTIDE SEQUENCE [LARGE SCALE GENOMIC DNA]</scope>
    <source>
        <strain evidence="6 7">248</strain>
    </source>
</reference>